<dbReference type="EMBL" id="PYJH01000003">
    <property type="protein sequence ID" value="PUE96284.1"/>
    <property type="molecule type" value="Genomic_DNA"/>
</dbReference>
<dbReference type="Proteomes" id="UP000251513">
    <property type="component" value="Unassembled WGS sequence"/>
</dbReference>
<name>A0AA44Z420_XANCM</name>
<sequence>MTEAQLIPPQLPAVLHLAAMRCAERLPKRSAQTAHTNRGARMVEAAPSTGRVRLALAVSLFAAPKRP</sequence>
<organism evidence="1 2">
    <name type="scientific">Xanthomonas campestris pv. malvacearum</name>
    <dbReference type="NCBI Taxonomy" id="86040"/>
    <lineage>
        <taxon>Bacteria</taxon>
        <taxon>Pseudomonadati</taxon>
        <taxon>Pseudomonadota</taxon>
        <taxon>Gammaproteobacteria</taxon>
        <taxon>Lysobacterales</taxon>
        <taxon>Lysobacteraceae</taxon>
        <taxon>Xanthomonas</taxon>
    </lineage>
</organism>
<proteinExistence type="predicted"/>
<accession>A0AA44Z420</accession>
<dbReference type="AlphaFoldDB" id="A0AA44Z420"/>
<evidence type="ECO:0000313" key="2">
    <source>
        <dbReference type="Proteomes" id="UP000251513"/>
    </source>
</evidence>
<reference evidence="1 2" key="1">
    <citation type="submission" date="2018-03" db="EMBL/GenBank/DDBJ databases">
        <title>Sequencing of reference strains of Xanthomonas.</title>
        <authorList>
            <person name="Studholme D.J."/>
            <person name="Vicente J."/>
            <person name="Sarris P."/>
        </authorList>
    </citation>
    <scope>NUCLEOTIDE SEQUENCE [LARGE SCALE GENOMIC DNA]</scope>
    <source>
        <strain evidence="1 2">WHRI 5232</strain>
    </source>
</reference>
<protein>
    <submittedName>
        <fullName evidence="1">Uncharacterized protein</fullName>
    </submittedName>
</protein>
<gene>
    <name evidence="1" type="ORF">C7T86_02395</name>
</gene>
<comment type="caution">
    <text evidence="1">The sequence shown here is derived from an EMBL/GenBank/DDBJ whole genome shotgun (WGS) entry which is preliminary data.</text>
</comment>
<evidence type="ECO:0000313" key="1">
    <source>
        <dbReference type="EMBL" id="PUE96284.1"/>
    </source>
</evidence>